<sequence>MFNKILASVLFVVFLLKKAYCIENEVDVYAVEGETITLKCENNAIDHWENINNSFIIYCKELRDHISPSERLKLTEECNLQIRILTHDYSVTYRCVISGKVPLYKDFNIIKIKPKIAKLTLTCNVNSGKPEETIFWIKNETVVSSGGPGSLQYTFIPQQEDNLQIYTCKANNSLNSLRGKCQD</sequence>
<evidence type="ECO:0000313" key="4">
    <source>
        <dbReference type="Proteomes" id="UP000507470"/>
    </source>
</evidence>
<reference evidence="3 4" key="1">
    <citation type="submission" date="2020-06" db="EMBL/GenBank/DDBJ databases">
        <authorList>
            <person name="Li R."/>
            <person name="Bekaert M."/>
        </authorList>
    </citation>
    <scope>NUCLEOTIDE SEQUENCE [LARGE SCALE GENOMIC DNA]</scope>
    <source>
        <strain evidence="4">wild</strain>
    </source>
</reference>
<dbReference type="PANTHER" id="PTHR11422:SF10">
    <property type="entry name" value="IG-LIKE DOMAIN-CONTAINING PROTEIN"/>
    <property type="match status" value="1"/>
</dbReference>
<dbReference type="InterPro" id="IPR036179">
    <property type="entry name" value="Ig-like_dom_sf"/>
</dbReference>
<feature type="chain" id="PRO_5027019285" description="Ig-like domain-containing protein" evidence="1">
    <location>
        <begin position="22"/>
        <end position="183"/>
    </location>
</feature>
<keyword evidence="4" id="KW-1185">Reference proteome</keyword>
<gene>
    <name evidence="3" type="ORF">MCOR_49270</name>
</gene>
<feature type="domain" description="Ig-like" evidence="2">
    <location>
        <begin position="119"/>
        <end position="183"/>
    </location>
</feature>
<dbReference type="PANTHER" id="PTHR11422">
    <property type="entry name" value="T-CELL SURFACE GLYCOPROTEIN CD4"/>
    <property type="match status" value="1"/>
</dbReference>
<dbReference type="InterPro" id="IPR007110">
    <property type="entry name" value="Ig-like_dom"/>
</dbReference>
<feature type="signal peptide" evidence="1">
    <location>
        <begin position="1"/>
        <end position="21"/>
    </location>
</feature>
<dbReference type="SUPFAM" id="SSF48726">
    <property type="entry name" value="Immunoglobulin"/>
    <property type="match status" value="2"/>
</dbReference>
<name>A0A6J8EAT0_MYTCO</name>
<protein>
    <recommendedName>
        <fullName evidence="2">Ig-like domain-containing protein</fullName>
    </recommendedName>
</protein>
<dbReference type="OrthoDB" id="6126887at2759"/>
<evidence type="ECO:0000313" key="3">
    <source>
        <dbReference type="EMBL" id="CAC5416675.1"/>
    </source>
</evidence>
<dbReference type="AlphaFoldDB" id="A0A6J8EAT0"/>
<dbReference type="PROSITE" id="PS50835">
    <property type="entry name" value="IG_LIKE"/>
    <property type="match status" value="1"/>
</dbReference>
<evidence type="ECO:0000259" key="2">
    <source>
        <dbReference type="PROSITE" id="PS50835"/>
    </source>
</evidence>
<organism evidence="3 4">
    <name type="scientific">Mytilus coruscus</name>
    <name type="common">Sea mussel</name>
    <dbReference type="NCBI Taxonomy" id="42192"/>
    <lineage>
        <taxon>Eukaryota</taxon>
        <taxon>Metazoa</taxon>
        <taxon>Spiralia</taxon>
        <taxon>Lophotrochozoa</taxon>
        <taxon>Mollusca</taxon>
        <taxon>Bivalvia</taxon>
        <taxon>Autobranchia</taxon>
        <taxon>Pteriomorphia</taxon>
        <taxon>Mytilida</taxon>
        <taxon>Mytiloidea</taxon>
        <taxon>Mytilidae</taxon>
        <taxon>Mytilinae</taxon>
        <taxon>Mytilus</taxon>
    </lineage>
</organism>
<dbReference type="InterPro" id="IPR013151">
    <property type="entry name" value="Immunoglobulin_dom"/>
</dbReference>
<dbReference type="InterPro" id="IPR013783">
    <property type="entry name" value="Ig-like_fold"/>
</dbReference>
<dbReference type="Pfam" id="PF00047">
    <property type="entry name" value="ig"/>
    <property type="match status" value="1"/>
</dbReference>
<dbReference type="Proteomes" id="UP000507470">
    <property type="component" value="Unassembled WGS sequence"/>
</dbReference>
<evidence type="ECO:0000256" key="1">
    <source>
        <dbReference type="SAM" id="SignalP"/>
    </source>
</evidence>
<dbReference type="Gene3D" id="2.60.40.10">
    <property type="entry name" value="Immunoglobulins"/>
    <property type="match status" value="2"/>
</dbReference>
<dbReference type="EMBL" id="CACVKT020008674">
    <property type="protein sequence ID" value="CAC5416675.1"/>
    <property type="molecule type" value="Genomic_DNA"/>
</dbReference>
<proteinExistence type="predicted"/>
<accession>A0A6J8EAT0</accession>
<keyword evidence="1" id="KW-0732">Signal</keyword>